<dbReference type="Proteomes" id="UP001501410">
    <property type="component" value="Unassembled WGS sequence"/>
</dbReference>
<organism evidence="3 4">
    <name type="scientific">Rurimicrobium arvi</name>
    <dbReference type="NCBI Taxonomy" id="2049916"/>
    <lineage>
        <taxon>Bacteria</taxon>
        <taxon>Pseudomonadati</taxon>
        <taxon>Bacteroidota</taxon>
        <taxon>Chitinophagia</taxon>
        <taxon>Chitinophagales</taxon>
        <taxon>Chitinophagaceae</taxon>
        <taxon>Rurimicrobium</taxon>
    </lineage>
</organism>
<gene>
    <name evidence="3" type="ORF">GCM10023092_22270</name>
</gene>
<keyword evidence="1" id="KW-0812">Transmembrane</keyword>
<dbReference type="InterPro" id="IPR036890">
    <property type="entry name" value="HATPase_C_sf"/>
</dbReference>
<dbReference type="PANTHER" id="PTHR34220">
    <property type="entry name" value="SENSOR HISTIDINE KINASE YPDA"/>
    <property type="match status" value="1"/>
</dbReference>
<dbReference type="InterPro" id="IPR050640">
    <property type="entry name" value="Bact_2-comp_sensor_kinase"/>
</dbReference>
<keyword evidence="3" id="KW-0418">Kinase</keyword>
<feature type="transmembrane region" description="Helical" evidence="1">
    <location>
        <begin position="45"/>
        <end position="63"/>
    </location>
</feature>
<evidence type="ECO:0000256" key="1">
    <source>
        <dbReference type="SAM" id="Phobius"/>
    </source>
</evidence>
<feature type="domain" description="Signal transduction histidine kinase internal region" evidence="2">
    <location>
        <begin position="169"/>
        <end position="248"/>
    </location>
</feature>
<reference evidence="4" key="1">
    <citation type="journal article" date="2019" name="Int. J. Syst. Evol. Microbiol.">
        <title>The Global Catalogue of Microorganisms (GCM) 10K type strain sequencing project: providing services to taxonomists for standard genome sequencing and annotation.</title>
        <authorList>
            <consortium name="The Broad Institute Genomics Platform"/>
            <consortium name="The Broad Institute Genome Sequencing Center for Infectious Disease"/>
            <person name="Wu L."/>
            <person name="Ma J."/>
        </authorList>
    </citation>
    <scope>NUCLEOTIDE SEQUENCE [LARGE SCALE GENOMIC DNA]</scope>
    <source>
        <strain evidence="4">JCM 31921</strain>
    </source>
</reference>
<name>A0ABP8MZ24_9BACT</name>
<evidence type="ECO:0000313" key="4">
    <source>
        <dbReference type="Proteomes" id="UP001501410"/>
    </source>
</evidence>
<evidence type="ECO:0000259" key="2">
    <source>
        <dbReference type="Pfam" id="PF06580"/>
    </source>
</evidence>
<keyword evidence="3" id="KW-0808">Transferase</keyword>
<dbReference type="RefSeq" id="WP_344826915.1">
    <property type="nucleotide sequence ID" value="NZ_BAABEZ010000022.1"/>
</dbReference>
<dbReference type="PANTHER" id="PTHR34220:SF7">
    <property type="entry name" value="SENSOR HISTIDINE KINASE YPDA"/>
    <property type="match status" value="1"/>
</dbReference>
<keyword evidence="4" id="KW-1185">Reference proteome</keyword>
<feature type="transmembrane region" description="Helical" evidence="1">
    <location>
        <begin position="75"/>
        <end position="99"/>
    </location>
</feature>
<proteinExistence type="predicted"/>
<dbReference type="GO" id="GO:0016301">
    <property type="term" value="F:kinase activity"/>
    <property type="evidence" value="ECO:0007669"/>
    <property type="project" value="UniProtKB-KW"/>
</dbReference>
<dbReference type="Gene3D" id="3.30.565.10">
    <property type="entry name" value="Histidine kinase-like ATPase, C-terminal domain"/>
    <property type="match status" value="1"/>
</dbReference>
<dbReference type="Pfam" id="PF06580">
    <property type="entry name" value="His_kinase"/>
    <property type="match status" value="1"/>
</dbReference>
<evidence type="ECO:0000313" key="3">
    <source>
        <dbReference type="EMBL" id="GAA4456675.1"/>
    </source>
</evidence>
<dbReference type="InterPro" id="IPR010559">
    <property type="entry name" value="Sig_transdc_His_kin_internal"/>
</dbReference>
<comment type="caution">
    <text evidence="3">The sequence shown here is derived from an EMBL/GenBank/DDBJ whole genome shotgun (WGS) entry which is preliminary data.</text>
</comment>
<keyword evidence="1" id="KW-0472">Membrane</keyword>
<sequence length="356" mass="40268">MNVQEILRKASRRLIFLHVLGCLIFIAIPVLGERRGPGNHYYAEILEYGFTIFFFYLNYYFLLPHFFFRKRYVAFVLWALSGFAVVSVLPEIIVGDVFLTRGDLLNTRGTSVYHLPPPHHPHGLFPALSNTVFGPLDENFLKYSVMFVMAMTLRFSVQIRSVQKQMADAEIGFLKAQINPHFLFNTLNSIYTLTVEAGADDAAKAIVQLSALMRYAAGDANAEMVPLDKELKYIDNYVTLQRMRLNERVHVFYAVNADGASGNIAPFLLIPFIENAFKYGVSTEEASDLRISISVQGKSLHMLVRNRKVHAQIAESGTSVGIANTRRRLELLYPGAHHLDIRDEAAFFEVKLALDI</sequence>
<feature type="transmembrane region" description="Helical" evidence="1">
    <location>
        <begin position="14"/>
        <end position="33"/>
    </location>
</feature>
<accession>A0ABP8MZ24</accession>
<keyword evidence="1" id="KW-1133">Transmembrane helix</keyword>
<protein>
    <submittedName>
        <fullName evidence="3">Histidine kinase</fullName>
    </submittedName>
</protein>
<dbReference type="EMBL" id="BAABEZ010000022">
    <property type="protein sequence ID" value="GAA4456675.1"/>
    <property type="molecule type" value="Genomic_DNA"/>
</dbReference>